<dbReference type="OrthoDB" id="7618985at2"/>
<accession>A0A059G5H6</accession>
<keyword evidence="3" id="KW-1185">Reference proteome</keyword>
<dbReference type="STRING" id="1280953.HOC_12917"/>
<proteinExistence type="predicted"/>
<feature type="signal peptide" evidence="1">
    <location>
        <begin position="1"/>
        <end position="20"/>
    </location>
</feature>
<organism evidence="2 3">
    <name type="scientific">Hyphomonas oceanitis SCH89</name>
    <dbReference type="NCBI Taxonomy" id="1280953"/>
    <lineage>
        <taxon>Bacteria</taxon>
        <taxon>Pseudomonadati</taxon>
        <taxon>Pseudomonadota</taxon>
        <taxon>Alphaproteobacteria</taxon>
        <taxon>Hyphomonadales</taxon>
        <taxon>Hyphomonadaceae</taxon>
        <taxon>Hyphomonas</taxon>
    </lineage>
</organism>
<dbReference type="eggNOG" id="ENOG5033FRS">
    <property type="taxonomic scope" value="Bacteria"/>
</dbReference>
<dbReference type="Proteomes" id="UP000024942">
    <property type="component" value="Unassembled WGS sequence"/>
</dbReference>
<gene>
    <name evidence="2" type="ORF">HOC_12917</name>
</gene>
<evidence type="ECO:0008006" key="4">
    <source>
        <dbReference type="Google" id="ProtNLM"/>
    </source>
</evidence>
<comment type="caution">
    <text evidence="2">The sequence shown here is derived from an EMBL/GenBank/DDBJ whole genome shotgun (WGS) entry which is preliminary data.</text>
</comment>
<dbReference type="RefSeq" id="WP_035539232.1">
    <property type="nucleotide sequence ID" value="NZ_ARYL01000019.1"/>
</dbReference>
<reference evidence="2 3" key="1">
    <citation type="journal article" date="2014" name="Antonie Van Leeuwenhoek">
        <title>Hyphomonas beringensis sp. nov. and Hyphomonas chukchiensis sp. nov., isolated from surface seawater of the Bering Sea and Chukchi Sea.</title>
        <authorList>
            <person name="Li C."/>
            <person name="Lai Q."/>
            <person name="Li G."/>
            <person name="Dong C."/>
            <person name="Wang J."/>
            <person name="Liao Y."/>
            <person name="Shao Z."/>
        </authorList>
    </citation>
    <scope>NUCLEOTIDE SEQUENCE [LARGE SCALE GENOMIC DNA]</scope>
    <source>
        <strain evidence="2 3">SCH89</strain>
    </source>
</reference>
<name>A0A059G5H6_9PROT</name>
<feature type="chain" id="PRO_5001572997" description="Lipoprotein" evidence="1">
    <location>
        <begin position="21"/>
        <end position="162"/>
    </location>
</feature>
<keyword evidence="1" id="KW-0732">Signal</keyword>
<dbReference type="PROSITE" id="PS51257">
    <property type="entry name" value="PROKAR_LIPOPROTEIN"/>
    <property type="match status" value="1"/>
</dbReference>
<evidence type="ECO:0000313" key="3">
    <source>
        <dbReference type="Proteomes" id="UP000024942"/>
    </source>
</evidence>
<protein>
    <recommendedName>
        <fullName evidence="4">Lipoprotein</fullName>
    </recommendedName>
</protein>
<dbReference type="AlphaFoldDB" id="A0A059G5H6"/>
<evidence type="ECO:0000313" key="2">
    <source>
        <dbReference type="EMBL" id="KDA01959.1"/>
    </source>
</evidence>
<sequence>MPSLRLSHLAMILLSGAVFTACTSKPTPEAPTISASDVINRTGELPPQTLPPGACGLFLWTNGEPLRFIFFAKAGTDTAVMEIDGEQRELRLTSSKGDLFGQFMTRMTYASDQGNVGVSFSAGEMLDGGQRIEDGRLSLVAKDGWETMIPVFGLSACQPESR</sequence>
<dbReference type="PATRIC" id="fig|1280953.3.peg.2599"/>
<dbReference type="EMBL" id="ARYL01000019">
    <property type="protein sequence ID" value="KDA01959.1"/>
    <property type="molecule type" value="Genomic_DNA"/>
</dbReference>
<evidence type="ECO:0000256" key="1">
    <source>
        <dbReference type="SAM" id="SignalP"/>
    </source>
</evidence>